<comment type="caution">
    <text evidence="1">The sequence shown here is derived from an EMBL/GenBank/DDBJ whole genome shotgun (WGS) entry which is preliminary data.</text>
</comment>
<dbReference type="AlphaFoldDB" id="A0A9P6ZRW4"/>
<sequence length="255" mass="28519">MNRLLFDPNGEVCPDFTSAFYQTSRAPLVALNNTDEHAAVLLQAVWAATNAAQCIQWQTQLAADQVQAAEQQCLVDEAADQQLQVRRLADAALDDEERKKNRLKHIPIPKRPRPSRATANILVSDFALRKLDKGHYVEIYYWTNKGLADARLTYRAAEDEGMVPNKTADGATTWMPAGATRPSTTVVPDSNLEAFEFSQAIPRLVASLTERGWDHDRVHMLAGFWGALMLHRYWAPCLAPGYPPAGWCLGHFHPR</sequence>
<reference evidence="1" key="1">
    <citation type="journal article" date="2020" name="New Phytol.">
        <title>Comparative genomics reveals dynamic genome evolution in host specialist ectomycorrhizal fungi.</title>
        <authorList>
            <person name="Lofgren L.A."/>
            <person name="Nguyen N.H."/>
            <person name="Vilgalys R."/>
            <person name="Ruytinx J."/>
            <person name="Liao H.L."/>
            <person name="Branco S."/>
            <person name="Kuo A."/>
            <person name="LaButti K."/>
            <person name="Lipzen A."/>
            <person name="Andreopoulos W."/>
            <person name="Pangilinan J."/>
            <person name="Riley R."/>
            <person name="Hundley H."/>
            <person name="Na H."/>
            <person name="Barry K."/>
            <person name="Grigoriev I.V."/>
            <person name="Stajich J.E."/>
            <person name="Kennedy P.G."/>
        </authorList>
    </citation>
    <scope>NUCLEOTIDE SEQUENCE</scope>
    <source>
        <strain evidence="1">DOB743</strain>
    </source>
</reference>
<dbReference type="EMBL" id="JABBWD010000039">
    <property type="protein sequence ID" value="KAG1774686.1"/>
    <property type="molecule type" value="Genomic_DNA"/>
</dbReference>
<gene>
    <name evidence="1" type="ORF">EV702DRAFT_1121951</name>
</gene>
<dbReference type="OrthoDB" id="2688210at2759"/>
<dbReference type="Proteomes" id="UP000714275">
    <property type="component" value="Unassembled WGS sequence"/>
</dbReference>
<proteinExistence type="predicted"/>
<protein>
    <submittedName>
        <fullName evidence="1">Uncharacterized protein</fullName>
    </submittedName>
</protein>
<organism evidence="1 2">
    <name type="scientific">Suillus placidus</name>
    <dbReference type="NCBI Taxonomy" id="48579"/>
    <lineage>
        <taxon>Eukaryota</taxon>
        <taxon>Fungi</taxon>
        <taxon>Dikarya</taxon>
        <taxon>Basidiomycota</taxon>
        <taxon>Agaricomycotina</taxon>
        <taxon>Agaricomycetes</taxon>
        <taxon>Agaricomycetidae</taxon>
        <taxon>Boletales</taxon>
        <taxon>Suillineae</taxon>
        <taxon>Suillaceae</taxon>
        <taxon>Suillus</taxon>
    </lineage>
</organism>
<name>A0A9P6ZRW4_9AGAM</name>
<evidence type="ECO:0000313" key="2">
    <source>
        <dbReference type="Proteomes" id="UP000714275"/>
    </source>
</evidence>
<keyword evidence="2" id="KW-1185">Reference proteome</keyword>
<accession>A0A9P6ZRW4</accession>
<evidence type="ECO:0000313" key="1">
    <source>
        <dbReference type="EMBL" id="KAG1774686.1"/>
    </source>
</evidence>